<dbReference type="RefSeq" id="WP_335425139.1">
    <property type="nucleotide sequence ID" value="NZ_JBALHR010000017.1"/>
</dbReference>
<name>A0ABU8C0P8_9RHOB</name>
<keyword evidence="2" id="KW-1185">Reference proteome</keyword>
<sequence>MPGLVLGLLAACQAQAPVASSDECGASRLRGWIGQPVGTLDEQYLPQTVRLIRPDQPVTEDFSATRLNVTADDRDRITGFWCG</sequence>
<protein>
    <submittedName>
        <fullName evidence="1">I78 family peptidase inhibitor</fullName>
    </submittedName>
</protein>
<dbReference type="InterPro" id="IPR021719">
    <property type="entry name" value="Prot_inh_I78"/>
</dbReference>
<proteinExistence type="predicted"/>
<evidence type="ECO:0000313" key="1">
    <source>
        <dbReference type="EMBL" id="MEH7830107.1"/>
    </source>
</evidence>
<dbReference type="Pfam" id="PF11720">
    <property type="entry name" value="Inhibitor_I78"/>
    <property type="match status" value="1"/>
</dbReference>
<reference evidence="1" key="1">
    <citation type="submission" date="2024-02" db="EMBL/GenBank/DDBJ databases">
        <title>Genome sequences of strain Gemmobacter sp. JM10B15.</title>
        <authorList>
            <person name="Zhang M."/>
        </authorList>
    </citation>
    <scope>NUCLEOTIDE SEQUENCE</scope>
    <source>
        <strain evidence="1">JM10B15</strain>
    </source>
</reference>
<comment type="caution">
    <text evidence="1">The sequence shown here is derived from an EMBL/GenBank/DDBJ whole genome shotgun (WGS) entry which is preliminary data.</text>
</comment>
<accession>A0ABU8C0P8</accession>
<dbReference type="Gene3D" id="3.30.10.10">
    <property type="entry name" value="Trypsin Inhibitor V, subunit A"/>
    <property type="match status" value="1"/>
</dbReference>
<dbReference type="EMBL" id="JBALHR010000017">
    <property type="protein sequence ID" value="MEH7830107.1"/>
    <property type="molecule type" value="Genomic_DNA"/>
</dbReference>
<evidence type="ECO:0000313" key="2">
    <source>
        <dbReference type="Proteomes" id="UP001431963"/>
    </source>
</evidence>
<organism evidence="1 2">
    <name type="scientific">Gemmobacter denitrificans</name>
    <dbReference type="NCBI Taxonomy" id="3123040"/>
    <lineage>
        <taxon>Bacteria</taxon>
        <taxon>Pseudomonadati</taxon>
        <taxon>Pseudomonadota</taxon>
        <taxon>Alphaproteobacteria</taxon>
        <taxon>Rhodobacterales</taxon>
        <taxon>Paracoccaceae</taxon>
        <taxon>Gemmobacter</taxon>
    </lineage>
</organism>
<gene>
    <name evidence="1" type="ORF">V6590_18305</name>
</gene>
<dbReference type="Proteomes" id="UP001431963">
    <property type="component" value="Unassembled WGS sequence"/>
</dbReference>